<dbReference type="EMBL" id="VSRR010012930">
    <property type="protein sequence ID" value="MPC55147.1"/>
    <property type="molecule type" value="Genomic_DNA"/>
</dbReference>
<name>A0A5B7GCV5_PORTR</name>
<feature type="region of interest" description="Disordered" evidence="1">
    <location>
        <begin position="1"/>
        <end position="90"/>
    </location>
</feature>
<dbReference type="AlphaFoldDB" id="A0A5B7GCV5"/>
<sequence>MNLGRIVTKLSLHHRRMYPARPKRDSDQVPPERGPPDTAVKEEPATKEGPMLPSNDFSETTEGTENIPSRLGPASPGKPYDLEVTSIETP</sequence>
<comment type="caution">
    <text evidence="2">The sequence shown here is derived from an EMBL/GenBank/DDBJ whole genome shotgun (WGS) entry which is preliminary data.</text>
</comment>
<evidence type="ECO:0000313" key="2">
    <source>
        <dbReference type="EMBL" id="MPC55147.1"/>
    </source>
</evidence>
<keyword evidence="3" id="KW-1185">Reference proteome</keyword>
<accession>A0A5B7GCV5</accession>
<protein>
    <submittedName>
        <fullName evidence="2">Uncharacterized protein</fullName>
    </submittedName>
</protein>
<organism evidence="2 3">
    <name type="scientific">Portunus trituberculatus</name>
    <name type="common">Swimming crab</name>
    <name type="synonym">Neptunus trituberculatus</name>
    <dbReference type="NCBI Taxonomy" id="210409"/>
    <lineage>
        <taxon>Eukaryota</taxon>
        <taxon>Metazoa</taxon>
        <taxon>Ecdysozoa</taxon>
        <taxon>Arthropoda</taxon>
        <taxon>Crustacea</taxon>
        <taxon>Multicrustacea</taxon>
        <taxon>Malacostraca</taxon>
        <taxon>Eumalacostraca</taxon>
        <taxon>Eucarida</taxon>
        <taxon>Decapoda</taxon>
        <taxon>Pleocyemata</taxon>
        <taxon>Brachyura</taxon>
        <taxon>Eubrachyura</taxon>
        <taxon>Portunoidea</taxon>
        <taxon>Portunidae</taxon>
        <taxon>Portuninae</taxon>
        <taxon>Portunus</taxon>
    </lineage>
</organism>
<evidence type="ECO:0000313" key="3">
    <source>
        <dbReference type="Proteomes" id="UP000324222"/>
    </source>
</evidence>
<dbReference type="Proteomes" id="UP000324222">
    <property type="component" value="Unassembled WGS sequence"/>
</dbReference>
<reference evidence="2 3" key="1">
    <citation type="submission" date="2019-05" db="EMBL/GenBank/DDBJ databases">
        <title>Another draft genome of Portunus trituberculatus and its Hox gene families provides insights of decapod evolution.</title>
        <authorList>
            <person name="Jeong J.-H."/>
            <person name="Song I."/>
            <person name="Kim S."/>
            <person name="Choi T."/>
            <person name="Kim D."/>
            <person name="Ryu S."/>
            <person name="Kim W."/>
        </authorList>
    </citation>
    <scope>NUCLEOTIDE SEQUENCE [LARGE SCALE GENOMIC DNA]</scope>
    <source>
        <tissue evidence="2">Muscle</tissue>
    </source>
</reference>
<evidence type="ECO:0000256" key="1">
    <source>
        <dbReference type="SAM" id="MobiDB-lite"/>
    </source>
</evidence>
<gene>
    <name evidence="2" type="ORF">E2C01_049078</name>
</gene>
<proteinExistence type="predicted"/>
<feature type="compositionally biased region" description="Polar residues" evidence="1">
    <location>
        <begin position="55"/>
        <end position="67"/>
    </location>
</feature>